<keyword evidence="2" id="KW-0813">Transport</keyword>
<keyword evidence="4" id="KW-0109">Calcium transport</keyword>
<feature type="transmembrane region" description="Helical" evidence="8">
    <location>
        <begin position="729"/>
        <end position="750"/>
    </location>
</feature>
<dbReference type="PANTHER" id="PTHR12266:SF0">
    <property type="entry name" value="MITOCHONDRIAL SODIUM_CALCIUM EXCHANGER PROTEIN"/>
    <property type="match status" value="1"/>
</dbReference>
<evidence type="ECO:0000256" key="3">
    <source>
        <dbReference type="ARBA" id="ARBA00022449"/>
    </source>
</evidence>
<dbReference type="InterPro" id="IPR051359">
    <property type="entry name" value="CaCA_antiporter"/>
</dbReference>
<accession>B4QG77</accession>
<dbReference type="GO" id="GO:0016020">
    <property type="term" value="C:membrane"/>
    <property type="evidence" value="ECO:0007669"/>
    <property type="project" value="UniProtKB-SubCell"/>
</dbReference>
<feature type="domain" description="Sodium/calcium exchanger membrane region" evidence="9">
    <location>
        <begin position="43"/>
        <end position="147"/>
    </location>
</feature>
<dbReference type="GO" id="GO:0005432">
    <property type="term" value="F:calcium:sodium antiporter activity"/>
    <property type="evidence" value="ECO:0007669"/>
    <property type="project" value="TreeGrafter"/>
</dbReference>
<name>B4QG77_DROSI</name>
<feature type="transmembrane region" description="Helical" evidence="8">
    <location>
        <begin position="357"/>
        <end position="377"/>
    </location>
</feature>
<keyword evidence="7 8" id="KW-0472">Membrane</keyword>
<evidence type="ECO:0000256" key="5">
    <source>
        <dbReference type="ARBA" id="ARBA00022692"/>
    </source>
</evidence>
<comment type="subcellular location">
    <subcellularLocation>
        <location evidence="1">Membrane</location>
        <topology evidence="1">Multi-pass membrane protein</topology>
    </subcellularLocation>
</comment>
<feature type="domain" description="Sodium/calcium exchanger membrane region" evidence="9">
    <location>
        <begin position="601"/>
        <end position="743"/>
    </location>
</feature>
<feature type="transmembrane region" description="Helical" evidence="8">
    <location>
        <begin position="526"/>
        <end position="543"/>
    </location>
</feature>
<feature type="transmembrane region" description="Helical" evidence="8">
    <location>
        <begin position="107"/>
        <end position="129"/>
    </location>
</feature>
<keyword evidence="5 8" id="KW-0812">Transmembrane</keyword>
<dbReference type="EMBL" id="CM000362">
    <property type="protein sequence ID" value="EDX06227.1"/>
    <property type="molecule type" value="Genomic_DNA"/>
</dbReference>
<evidence type="ECO:0000313" key="11">
    <source>
        <dbReference type="Proteomes" id="UP000000304"/>
    </source>
</evidence>
<evidence type="ECO:0000313" key="10">
    <source>
        <dbReference type="EMBL" id="EDX06227.1"/>
    </source>
</evidence>
<dbReference type="GO" id="GO:0006874">
    <property type="term" value="P:intracellular calcium ion homeostasis"/>
    <property type="evidence" value="ECO:0007669"/>
    <property type="project" value="TreeGrafter"/>
</dbReference>
<dbReference type="OrthoDB" id="407410at2759"/>
<organism evidence="10 11">
    <name type="scientific">Drosophila simulans</name>
    <name type="common">Fruit fly</name>
    <dbReference type="NCBI Taxonomy" id="7240"/>
    <lineage>
        <taxon>Eukaryota</taxon>
        <taxon>Metazoa</taxon>
        <taxon>Ecdysozoa</taxon>
        <taxon>Arthropoda</taxon>
        <taxon>Hexapoda</taxon>
        <taxon>Insecta</taxon>
        <taxon>Pterygota</taxon>
        <taxon>Neoptera</taxon>
        <taxon>Endopterygota</taxon>
        <taxon>Diptera</taxon>
        <taxon>Brachycera</taxon>
        <taxon>Muscomorpha</taxon>
        <taxon>Ephydroidea</taxon>
        <taxon>Drosophilidae</taxon>
        <taxon>Drosophila</taxon>
        <taxon>Sophophora</taxon>
    </lineage>
</organism>
<feature type="transmembrane region" description="Helical" evidence="8">
    <location>
        <begin position="563"/>
        <end position="580"/>
    </location>
</feature>
<keyword evidence="11" id="KW-1185">Reference proteome</keyword>
<evidence type="ECO:0000256" key="2">
    <source>
        <dbReference type="ARBA" id="ARBA00022448"/>
    </source>
</evidence>
<dbReference type="Gene3D" id="1.20.1420.30">
    <property type="entry name" value="NCX, central ion-binding region"/>
    <property type="match status" value="2"/>
</dbReference>
<dbReference type="Pfam" id="PF01699">
    <property type="entry name" value="Na_Ca_ex"/>
    <property type="match status" value="3"/>
</dbReference>
<feature type="transmembrane region" description="Helical" evidence="8">
    <location>
        <begin position="225"/>
        <end position="246"/>
    </location>
</feature>
<evidence type="ECO:0000256" key="6">
    <source>
        <dbReference type="ARBA" id="ARBA00022989"/>
    </source>
</evidence>
<keyword evidence="6 8" id="KW-1133">Transmembrane helix</keyword>
<evidence type="ECO:0000259" key="9">
    <source>
        <dbReference type="Pfam" id="PF01699"/>
    </source>
</evidence>
<sequence>MATKIDDCKYITNFFNYYVMMYCSFKIDNKITEIVVMLLFALIYCFFLCILYEGVNDYFAPTLKIAALKMRINEYMAGVVLVGVANSTPDLLVNLSPARLEGLTFNIAMANALTIICLSGGAVCFIRPFRMNGHSIFRDLLFLLLIVELVRFFMKETALAPWIKGAMGQNYVKVKVSCLAVMHFNYLHRCEMATKIDDCKYITNFFNYYVMMYCSFKIDNKITEIVVMLLFALIYCFFLCILYEGVNDYFAPTLKIAALKMRINEYMAGVVLVGVANSTPDLLVNLSPARLEGLTFNIAMANALTIICLSGGAVCFIRPFRMNGHSIFRDLLFLLLIVELVRFFMKETALAPWIKGAILLIIYPIYLLINIVDLILLRYAIRKLRADIEVLRQSPSSREHDLILTEKIVRLNNLQQDDEIQILESKLYRKRTYNAGFFVTPKPLIHHKEVDVETNRRILHSKANPKNLFLFSEFLHAINPIDSEGWYLSGTCARVLQILKAPVTLMLHLVVPLVDYQLVKHGWSKMLNCLQIVLTPFVIFALVETMLVHKYAEWYYVPQFRMAIWSLLVTMPLAIVVFVHSRTDIPPFYHSVYCALTISTVIIFCWICAWEMDALISIIGVVFDLAPSYMSITFNSVSAAAADFIAYRHLAKHGYGKMAFGAIIGGSVYSLVVNVGIELVLQKKINSHGQVVLYGDDGVTIYIFLVITITTTLWWSLTFNFVARRSAGLFMWSLFVLFLVYTTAIELQWVHGFQDNIQIRPTA</sequence>
<dbReference type="Bgee" id="FBgn0181916">
    <property type="expression patterns" value="Expressed in male reproductive system and 2 other cell types or tissues"/>
</dbReference>
<dbReference type="AlphaFoldDB" id="B4QG77"/>
<protein>
    <submittedName>
        <fullName evidence="10">GD10141</fullName>
    </submittedName>
</protein>
<feature type="transmembrane region" description="Helical" evidence="8">
    <location>
        <begin position="327"/>
        <end position="345"/>
    </location>
</feature>
<feature type="transmembrane region" description="Helical" evidence="8">
    <location>
        <begin position="629"/>
        <end position="647"/>
    </location>
</feature>
<dbReference type="PhylomeDB" id="B4QG77"/>
<dbReference type="PANTHER" id="PTHR12266">
    <property type="entry name" value="NA+/CA2+ K+ INDEPENDENT EXCHANGER"/>
    <property type="match status" value="1"/>
</dbReference>
<feature type="domain" description="Sodium/calcium exchanger membrane region" evidence="9">
    <location>
        <begin position="234"/>
        <end position="371"/>
    </location>
</feature>
<keyword evidence="4" id="KW-0106">Calcium</keyword>
<dbReference type="HOGENOM" id="CLU_004979_3_0_1"/>
<dbReference type="OMA" id="CLQIVLT"/>
<dbReference type="InterPro" id="IPR044880">
    <property type="entry name" value="NCX_ion-bd_dom_sf"/>
</dbReference>
<feature type="transmembrane region" description="Helical" evidence="8">
    <location>
        <begin position="298"/>
        <end position="320"/>
    </location>
</feature>
<feature type="transmembrane region" description="Helical" evidence="8">
    <location>
        <begin position="701"/>
        <end position="722"/>
    </location>
</feature>
<dbReference type="InterPro" id="IPR004837">
    <property type="entry name" value="NaCa_Exmemb"/>
</dbReference>
<evidence type="ECO:0000256" key="7">
    <source>
        <dbReference type="ARBA" id="ARBA00023136"/>
    </source>
</evidence>
<keyword evidence="3" id="KW-0050">Antiport</keyword>
<feature type="transmembrane region" description="Helical" evidence="8">
    <location>
        <begin position="592"/>
        <end position="623"/>
    </location>
</feature>
<proteinExistence type="predicted"/>
<evidence type="ECO:0000256" key="1">
    <source>
        <dbReference type="ARBA" id="ARBA00004141"/>
    </source>
</evidence>
<evidence type="ECO:0000256" key="8">
    <source>
        <dbReference type="SAM" id="Phobius"/>
    </source>
</evidence>
<keyword evidence="4" id="KW-0406">Ion transport</keyword>
<evidence type="ECO:0000256" key="4">
    <source>
        <dbReference type="ARBA" id="ARBA00022568"/>
    </source>
</evidence>
<feature type="transmembrane region" description="Helical" evidence="8">
    <location>
        <begin position="34"/>
        <end position="55"/>
    </location>
</feature>
<dbReference type="Proteomes" id="UP000000304">
    <property type="component" value="Chromosome 2R"/>
</dbReference>
<gene>
    <name evidence="10" type="primary">Dsim\GD10141</name>
    <name evidence="10" type="ORF">Dsim_GD10141</name>
</gene>
<reference evidence="10 11" key="1">
    <citation type="journal article" date="2007" name="Nature">
        <title>Evolution of genes and genomes on the Drosophila phylogeny.</title>
        <authorList>
            <consortium name="Drosophila 12 Genomes Consortium"/>
            <person name="Clark A.G."/>
            <person name="Eisen M.B."/>
            <person name="Smith D.R."/>
            <person name="Bergman C.M."/>
            <person name="Oliver B."/>
            <person name="Markow T.A."/>
            <person name="Kaufman T.C."/>
            <person name="Kellis M."/>
            <person name="Gelbart W."/>
            <person name="Iyer V.N."/>
            <person name="Pollard D.A."/>
            <person name="Sackton T.B."/>
            <person name="Larracuente A.M."/>
            <person name="Singh N.D."/>
            <person name="Abad J.P."/>
            <person name="Abt D.N."/>
            <person name="Adryan B."/>
            <person name="Aguade M."/>
            <person name="Akashi H."/>
            <person name="Anderson W.W."/>
            <person name="Aquadro C.F."/>
            <person name="Ardell D.H."/>
            <person name="Arguello R."/>
            <person name="Artieri C.G."/>
            <person name="Barbash D.A."/>
            <person name="Barker D."/>
            <person name="Barsanti P."/>
            <person name="Batterham P."/>
            <person name="Batzoglou S."/>
            <person name="Begun D."/>
            <person name="Bhutkar A."/>
            <person name="Blanco E."/>
            <person name="Bosak S.A."/>
            <person name="Bradley R.K."/>
            <person name="Brand A.D."/>
            <person name="Brent M.R."/>
            <person name="Brooks A.N."/>
            <person name="Brown R.H."/>
            <person name="Butlin R.K."/>
            <person name="Caggese C."/>
            <person name="Calvi B.R."/>
            <person name="Bernardo de Carvalho A."/>
            <person name="Caspi A."/>
            <person name="Castrezana S."/>
            <person name="Celniker S.E."/>
            <person name="Chang J.L."/>
            <person name="Chapple C."/>
            <person name="Chatterji S."/>
            <person name="Chinwalla A."/>
            <person name="Civetta A."/>
            <person name="Clifton S.W."/>
            <person name="Comeron J.M."/>
            <person name="Costello J.C."/>
            <person name="Coyne J.A."/>
            <person name="Daub J."/>
            <person name="David R.G."/>
            <person name="Delcher A.L."/>
            <person name="Delehaunty K."/>
            <person name="Do C.B."/>
            <person name="Ebling H."/>
            <person name="Edwards K."/>
            <person name="Eickbush T."/>
            <person name="Evans J.D."/>
            <person name="Filipski A."/>
            <person name="Findeiss S."/>
            <person name="Freyhult E."/>
            <person name="Fulton L."/>
            <person name="Fulton R."/>
            <person name="Garcia A.C."/>
            <person name="Gardiner A."/>
            <person name="Garfield D.A."/>
            <person name="Garvin B.E."/>
            <person name="Gibson G."/>
            <person name="Gilbert D."/>
            <person name="Gnerre S."/>
            <person name="Godfrey J."/>
            <person name="Good R."/>
            <person name="Gotea V."/>
            <person name="Gravely B."/>
            <person name="Greenberg A.J."/>
            <person name="Griffiths-Jones S."/>
            <person name="Gross S."/>
            <person name="Guigo R."/>
            <person name="Gustafson E.A."/>
            <person name="Haerty W."/>
            <person name="Hahn M.W."/>
            <person name="Halligan D.L."/>
            <person name="Halpern A.L."/>
            <person name="Halter G.M."/>
            <person name="Han M.V."/>
            <person name="Heger A."/>
            <person name="Hillier L."/>
            <person name="Hinrichs A.S."/>
            <person name="Holmes I."/>
            <person name="Hoskins R.A."/>
            <person name="Hubisz M.J."/>
            <person name="Hultmark D."/>
            <person name="Huntley M.A."/>
            <person name="Jaffe D.B."/>
            <person name="Jagadeeshan S."/>
            <person name="Jeck W.R."/>
            <person name="Johnson J."/>
            <person name="Jones C.D."/>
            <person name="Jordan W.C."/>
            <person name="Karpen G.H."/>
            <person name="Kataoka E."/>
            <person name="Keightley P.D."/>
            <person name="Kheradpour P."/>
            <person name="Kirkness E.F."/>
            <person name="Koerich L.B."/>
            <person name="Kristiansen K."/>
            <person name="Kudrna D."/>
            <person name="Kulathinal R.J."/>
            <person name="Kumar S."/>
            <person name="Kwok R."/>
            <person name="Lander E."/>
            <person name="Langley C.H."/>
            <person name="Lapoint R."/>
            <person name="Lazzaro B.P."/>
            <person name="Lee S.J."/>
            <person name="Levesque L."/>
            <person name="Li R."/>
            <person name="Lin C.F."/>
            <person name="Lin M.F."/>
            <person name="Lindblad-Toh K."/>
            <person name="Llopart A."/>
            <person name="Long M."/>
            <person name="Low L."/>
            <person name="Lozovsky E."/>
            <person name="Lu J."/>
            <person name="Luo M."/>
            <person name="Machado C.A."/>
            <person name="Makalowski W."/>
            <person name="Marzo M."/>
            <person name="Matsuda M."/>
            <person name="Matzkin L."/>
            <person name="McAllister B."/>
            <person name="McBride C.S."/>
            <person name="McKernan B."/>
            <person name="McKernan K."/>
            <person name="Mendez-Lago M."/>
            <person name="Minx P."/>
            <person name="Mollenhauer M.U."/>
            <person name="Montooth K."/>
            <person name="Mount S.M."/>
            <person name="Mu X."/>
            <person name="Myers E."/>
            <person name="Negre B."/>
            <person name="Newfeld S."/>
            <person name="Nielsen R."/>
            <person name="Noor M.A."/>
            <person name="O'Grady P."/>
            <person name="Pachter L."/>
            <person name="Papaceit M."/>
            <person name="Parisi M.J."/>
            <person name="Parisi M."/>
            <person name="Parts L."/>
            <person name="Pedersen J.S."/>
            <person name="Pesole G."/>
            <person name="Phillippy A.M."/>
            <person name="Ponting C.P."/>
            <person name="Pop M."/>
            <person name="Porcelli D."/>
            <person name="Powell J.R."/>
            <person name="Prohaska S."/>
            <person name="Pruitt K."/>
            <person name="Puig M."/>
            <person name="Quesneville H."/>
            <person name="Ram K.R."/>
            <person name="Rand D."/>
            <person name="Rasmussen M.D."/>
            <person name="Reed L.K."/>
            <person name="Reenan R."/>
            <person name="Reily A."/>
            <person name="Remington K.A."/>
            <person name="Rieger T.T."/>
            <person name="Ritchie M.G."/>
            <person name="Robin C."/>
            <person name="Rogers Y.H."/>
            <person name="Rohde C."/>
            <person name="Rozas J."/>
            <person name="Rubenfield M.J."/>
            <person name="Ruiz A."/>
            <person name="Russo S."/>
            <person name="Salzberg S.L."/>
            <person name="Sanchez-Gracia A."/>
            <person name="Saranga D.J."/>
            <person name="Sato H."/>
            <person name="Schaeffer S.W."/>
            <person name="Schatz M.C."/>
            <person name="Schlenke T."/>
            <person name="Schwartz R."/>
            <person name="Segarra C."/>
            <person name="Singh R.S."/>
            <person name="Sirot L."/>
            <person name="Sirota M."/>
            <person name="Sisneros N.B."/>
            <person name="Smith C.D."/>
            <person name="Smith T.F."/>
            <person name="Spieth J."/>
            <person name="Stage D.E."/>
            <person name="Stark A."/>
            <person name="Stephan W."/>
            <person name="Strausberg R.L."/>
            <person name="Strempel S."/>
            <person name="Sturgill D."/>
            <person name="Sutton G."/>
            <person name="Sutton G.G."/>
            <person name="Tao W."/>
            <person name="Teichmann S."/>
            <person name="Tobari Y.N."/>
            <person name="Tomimura Y."/>
            <person name="Tsolas J.M."/>
            <person name="Valente V.L."/>
            <person name="Venter E."/>
            <person name="Venter J.C."/>
            <person name="Vicario S."/>
            <person name="Vieira F.G."/>
            <person name="Vilella A.J."/>
            <person name="Villasante A."/>
            <person name="Walenz B."/>
            <person name="Wang J."/>
            <person name="Wasserman M."/>
            <person name="Watts T."/>
            <person name="Wilson D."/>
            <person name="Wilson R.K."/>
            <person name="Wing R.A."/>
            <person name="Wolfner M.F."/>
            <person name="Wong A."/>
            <person name="Wong G.K."/>
            <person name="Wu C.I."/>
            <person name="Wu G."/>
            <person name="Yamamoto D."/>
            <person name="Yang H.P."/>
            <person name="Yang S.P."/>
            <person name="Yorke J.A."/>
            <person name="Yoshida K."/>
            <person name="Zdobnov E."/>
            <person name="Zhang P."/>
            <person name="Zhang Y."/>
            <person name="Zimin A.V."/>
            <person name="Baldwin J."/>
            <person name="Abdouelleil A."/>
            <person name="Abdulkadir J."/>
            <person name="Abebe A."/>
            <person name="Abera B."/>
            <person name="Abreu J."/>
            <person name="Acer S.C."/>
            <person name="Aftuck L."/>
            <person name="Alexander A."/>
            <person name="An P."/>
            <person name="Anderson E."/>
            <person name="Anderson S."/>
            <person name="Arachi H."/>
            <person name="Azer M."/>
            <person name="Bachantsang P."/>
            <person name="Barry A."/>
            <person name="Bayul T."/>
            <person name="Berlin A."/>
            <person name="Bessette D."/>
            <person name="Bloom T."/>
            <person name="Blye J."/>
            <person name="Boguslavskiy L."/>
            <person name="Bonnet C."/>
            <person name="Boukhgalter B."/>
            <person name="Bourzgui I."/>
            <person name="Brown A."/>
            <person name="Cahill P."/>
            <person name="Channer S."/>
            <person name="Cheshatsang Y."/>
            <person name="Chuda L."/>
            <person name="Citroen M."/>
            <person name="Collymore A."/>
            <person name="Cooke P."/>
            <person name="Costello M."/>
            <person name="D'Aco K."/>
            <person name="Daza R."/>
            <person name="De Haan G."/>
            <person name="DeGray S."/>
            <person name="DeMaso C."/>
            <person name="Dhargay N."/>
            <person name="Dooley K."/>
            <person name="Dooley E."/>
            <person name="Doricent M."/>
            <person name="Dorje P."/>
            <person name="Dorjee K."/>
            <person name="Dupes A."/>
            <person name="Elong R."/>
            <person name="Falk J."/>
            <person name="Farina A."/>
            <person name="Faro S."/>
            <person name="Ferguson D."/>
            <person name="Fisher S."/>
            <person name="Foley C.D."/>
            <person name="Franke A."/>
            <person name="Friedrich D."/>
            <person name="Gadbois L."/>
            <person name="Gearin G."/>
            <person name="Gearin C.R."/>
            <person name="Giannoukos G."/>
            <person name="Goode T."/>
            <person name="Graham J."/>
            <person name="Grandbois E."/>
            <person name="Grewal S."/>
            <person name="Gyaltsen K."/>
            <person name="Hafez N."/>
            <person name="Hagos B."/>
            <person name="Hall J."/>
            <person name="Henson C."/>
            <person name="Hollinger A."/>
            <person name="Honan T."/>
            <person name="Huard M.D."/>
            <person name="Hughes L."/>
            <person name="Hurhula B."/>
            <person name="Husby M.E."/>
            <person name="Kamat A."/>
            <person name="Kanga B."/>
            <person name="Kashin S."/>
            <person name="Khazanovich D."/>
            <person name="Kisner P."/>
            <person name="Lance K."/>
            <person name="Lara M."/>
            <person name="Lee W."/>
            <person name="Lennon N."/>
            <person name="Letendre F."/>
            <person name="LeVine R."/>
            <person name="Lipovsky A."/>
            <person name="Liu X."/>
            <person name="Liu J."/>
            <person name="Liu S."/>
            <person name="Lokyitsang T."/>
            <person name="Lokyitsang Y."/>
            <person name="Lubonja R."/>
            <person name="Lui A."/>
            <person name="MacDonald P."/>
            <person name="Magnisalis V."/>
            <person name="Maru K."/>
            <person name="Matthews C."/>
            <person name="McCusker W."/>
            <person name="McDonough S."/>
            <person name="Mehta T."/>
            <person name="Meldrim J."/>
            <person name="Meneus L."/>
            <person name="Mihai O."/>
            <person name="Mihalev A."/>
            <person name="Mihova T."/>
            <person name="Mittelman R."/>
            <person name="Mlenga V."/>
            <person name="Montmayeur A."/>
            <person name="Mulrain L."/>
            <person name="Navidi A."/>
            <person name="Naylor J."/>
            <person name="Negash T."/>
            <person name="Nguyen T."/>
            <person name="Nguyen N."/>
            <person name="Nicol R."/>
            <person name="Norbu C."/>
            <person name="Norbu N."/>
            <person name="Novod N."/>
            <person name="O'Neill B."/>
            <person name="Osman S."/>
            <person name="Markiewicz E."/>
            <person name="Oyono O.L."/>
            <person name="Patti C."/>
            <person name="Phunkhang P."/>
            <person name="Pierre F."/>
            <person name="Priest M."/>
            <person name="Raghuraman S."/>
            <person name="Rege F."/>
            <person name="Reyes R."/>
            <person name="Rise C."/>
            <person name="Rogov P."/>
            <person name="Ross K."/>
            <person name="Ryan E."/>
            <person name="Settipalli S."/>
            <person name="Shea T."/>
            <person name="Sherpa N."/>
            <person name="Shi L."/>
            <person name="Shih D."/>
            <person name="Sparrow T."/>
            <person name="Spaulding J."/>
            <person name="Stalker J."/>
            <person name="Stange-Thomann N."/>
            <person name="Stavropoulos S."/>
            <person name="Stone C."/>
            <person name="Strader C."/>
            <person name="Tesfaye S."/>
            <person name="Thomson T."/>
            <person name="Thoulutsang Y."/>
            <person name="Thoulutsang D."/>
            <person name="Topham K."/>
            <person name="Topping I."/>
            <person name="Tsamla T."/>
            <person name="Vassiliev H."/>
            <person name="Vo A."/>
            <person name="Wangchuk T."/>
            <person name="Wangdi T."/>
            <person name="Weiand M."/>
            <person name="Wilkinson J."/>
            <person name="Wilson A."/>
            <person name="Yadav S."/>
            <person name="Young G."/>
            <person name="Yu Q."/>
            <person name="Zembek L."/>
            <person name="Zhong D."/>
            <person name="Zimmer A."/>
            <person name="Zwirko Z."/>
            <person name="Jaffe D.B."/>
            <person name="Alvarez P."/>
            <person name="Brockman W."/>
            <person name="Butler J."/>
            <person name="Chin C."/>
            <person name="Gnerre S."/>
            <person name="Grabherr M."/>
            <person name="Kleber M."/>
            <person name="Mauceli E."/>
            <person name="MacCallum I."/>
        </authorList>
    </citation>
    <scope>NUCLEOTIDE SEQUENCE [LARGE SCALE GENOMIC DNA]</scope>
    <source>
        <strain evidence="11">white501</strain>
    </source>
</reference>
<feature type="transmembrane region" description="Helical" evidence="8">
    <location>
        <begin position="659"/>
        <end position="681"/>
    </location>
</feature>